<dbReference type="EMBL" id="CAJVPZ010056100">
    <property type="protein sequence ID" value="CAG8785297.1"/>
    <property type="molecule type" value="Genomic_DNA"/>
</dbReference>
<name>A0A9N9JJF3_9GLOM</name>
<reference evidence="2" key="1">
    <citation type="submission" date="2021-06" db="EMBL/GenBank/DDBJ databases">
        <authorList>
            <person name="Kallberg Y."/>
            <person name="Tangrot J."/>
            <person name="Rosling A."/>
        </authorList>
    </citation>
    <scope>NUCLEOTIDE SEQUENCE</scope>
    <source>
        <strain evidence="2">IN212</strain>
    </source>
</reference>
<dbReference type="Proteomes" id="UP000789396">
    <property type="component" value="Unassembled WGS sequence"/>
</dbReference>
<feature type="non-terminal residue" evidence="2">
    <location>
        <position position="66"/>
    </location>
</feature>
<organism evidence="2 3">
    <name type="scientific">Racocetra fulgida</name>
    <dbReference type="NCBI Taxonomy" id="60492"/>
    <lineage>
        <taxon>Eukaryota</taxon>
        <taxon>Fungi</taxon>
        <taxon>Fungi incertae sedis</taxon>
        <taxon>Mucoromycota</taxon>
        <taxon>Glomeromycotina</taxon>
        <taxon>Glomeromycetes</taxon>
        <taxon>Diversisporales</taxon>
        <taxon>Gigasporaceae</taxon>
        <taxon>Racocetra</taxon>
    </lineage>
</organism>
<dbReference type="AlphaFoldDB" id="A0A9N9JJF3"/>
<keyword evidence="3" id="KW-1185">Reference proteome</keyword>
<feature type="domain" description="DUF1977" evidence="1">
    <location>
        <begin position="26"/>
        <end position="66"/>
    </location>
</feature>
<proteinExistence type="predicted"/>
<gene>
    <name evidence="2" type="ORF">RFULGI_LOCUS16191</name>
</gene>
<evidence type="ECO:0000259" key="1">
    <source>
        <dbReference type="Pfam" id="PF09320"/>
    </source>
</evidence>
<accession>A0A9N9JJF3</accession>
<sequence length="66" mass="7840">PSESLEINPNDLFNFHFLNKIRGNYIKIEVSCIERLCLDCNSEFTAKQHMRNEAKGWLFHDDKKLK</sequence>
<evidence type="ECO:0000313" key="2">
    <source>
        <dbReference type="EMBL" id="CAG8785297.1"/>
    </source>
</evidence>
<comment type="caution">
    <text evidence="2">The sequence shown here is derived from an EMBL/GenBank/DDBJ whole genome shotgun (WGS) entry which is preliminary data.</text>
</comment>
<feature type="non-terminal residue" evidence="2">
    <location>
        <position position="1"/>
    </location>
</feature>
<dbReference type="OrthoDB" id="1507364at2759"/>
<dbReference type="Pfam" id="PF09320">
    <property type="entry name" value="DUF1977"/>
    <property type="match status" value="1"/>
</dbReference>
<dbReference type="InterPro" id="IPR015399">
    <property type="entry name" value="DUF1977_DnaJ-like"/>
</dbReference>
<protein>
    <submittedName>
        <fullName evidence="2">16375_t:CDS:1</fullName>
    </submittedName>
</protein>
<evidence type="ECO:0000313" key="3">
    <source>
        <dbReference type="Proteomes" id="UP000789396"/>
    </source>
</evidence>